<dbReference type="InterPro" id="IPR007115">
    <property type="entry name" value="6-PTP_synth/QueD"/>
</dbReference>
<dbReference type="Pfam" id="PF01242">
    <property type="entry name" value="PTPS"/>
    <property type="match status" value="1"/>
</dbReference>
<evidence type="ECO:0000256" key="5">
    <source>
        <dbReference type="ARBA" id="ARBA00031449"/>
    </source>
</evidence>
<comment type="similarity">
    <text evidence="2">Belongs to the PTPS family. QueD subfamily.</text>
</comment>
<sequence length="128" mass="14649">MTTTVTLEVECEITGTCSNPALPRWHYAHQVHGITVRAVLELQPSPDHTERDLELKRDELGTALQDWADRSLAGRDLNGAMRIENMSLERMATWLFETWAQHYLDLAAVRVQDTQDESVWVTYRPAEA</sequence>
<dbReference type="InterPro" id="IPR038418">
    <property type="entry name" value="6-PTP_synth/QueD_sf"/>
</dbReference>
<dbReference type="RefSeq" id="WP_344638220.1">
    <property type="nucleotide sequence ID" value="NZ_BAAATR010000020.1"/>
</dbReference>
<evidence type="ECO:0000313" key="8">
    <source>
        <dbReference type="Proteomes" id="UP001500305"/>
    </source>
</evidence>
<gene>
    <name evidence="7" type="ORF">GCM10010430_44440</name>
</gene>
<evidence type="ECO:0000256" key="2">
    <source>
        <dbReference type="ARBA" id="ARBA00008900"/>
    </source>
</evidence>
<evidence type="ECO:0000256" key="3">
    <source>
        <dbReference type="ARBA" id="ARBA00012982"/>
    </source>
</evidence>
<reference evidence="7 8" key="1">
    <citation type="journal article" date="2019" name="Int. J. Syst. Evol. Microbiol.">
        <title>The Global Catalogue of Microorganisms (GCM) 10K type strain sequencing project: providing services to taxonomists for standard genome sequencing and annotation.</title>
        <authorList>
            <consortium name="The Broad Institute Genomics Platform"/>
            <consortium name="The Broad Institute Genome Sequencing Center for Infectious Disease"/>
            <person name="Wu L."/>
            <person name="Ma J."/>
        </authorList>
    </citation>
    <scope>NUCLEOTIDE SEQUENCE [LARGE SCALE GENOMIC DNA]</scope>
    <source>
        <strain evidence="7 8">JCM 7356</strain>
    </source>
</reference>
<evidence type="ECO:0000256" key="1">
    <source>
        <dbReference type="ARBA" id="ARBA00005061"/>
    </source>
</evidence>
<keyword evidence="8" id="KW-1185">Reference proteome</keyword>
<evidence type="ECO:0000256" key="6">
    <source>
        <dbReference type="ARBA" id="ARBA00048807"/>
    </source>
</evidence>
<accession>A0ABN3EF58</accession>
<comment type="pathway">
    <text evidence="1">Purine metabolism; 7-cyano-7-deazaguanine biosynthesis.</text>
</comment>
<dbReference type="Proteomes" id="UP001500305">
    <property type="component" value="Unassembled WGS sequence"/>
</dbReference>
<evidence type="ECO:0000256" key="4">
    <source>
        <dbReference type="ARBA" id="ARBA00018141"/>
    </source>
</evidence>
<proteinExistence type="inferred from homology"/>
<dbReference type="EC" id="4.1.2.50" evidence="3"/>
<comment type="catalytic activity">
    <reaction evidence="6">
        <text>7,8-dihydroneopterin 3'-triphosphate + H2O = 6-carboxy-5,6,7,8-tetrahydropterin + triphosphate + acetaldehyde + 2 H(+)</text>
        <dbReference type="Rhea" id="RHEA:27966"/>
        <dbReference type="ChEBI" id="CHEBI:15343"/>
        <dbReference type="ChEBI" id="CHEBI:15377"/>
        <dbReference type="ChEBI" id="CHEBI:15378"/>
        <dbReference type="ChEBI" id="CHEBI:18036"/>
        <dbReference type="ChEBI" id="CHEBI:58462"/>
        <dbReference type="ChEBI" id="CHEBI:61032"/>
        <dbReference type="EC" id="4.1.2.50"/>
    </reaction>
</comment>
<dbReference type="EMBL" id="BAAATR010000020">
    <property type="protein sequence ID" value="GAA2255725.1"/>
    <property type="molecule type" value="Genomic_DNA"/>
</dbReference>
<organism evidence="7 8">
    <name type="scientific">Kitasatospora cystarginea</name>
    <dbReference type="NCBI Taxonomy" id="58350"/>
    <lineage>
        <taxon>Bacteria</taxon>
        <taxon>Bacillati</taxon>
        <taxon>Actinomycetota</taxon>
        <taxon>Actinomycetes</taxon>
        <taxon>Kitasatosporales</taxon>
        <taxon>Streptomycetaceae</taxon>
        <taxon>Kitasatospora</taxon>
    </lineage>
</organism>
<protein>
    <recommendedName>
        <fullName evidence="4">6-carboxy-5,6,7,8-tetrahydropterin synthase</fullName>
        <ecNumber evidence="3">4.1.2.50</ecNumber>
    </recommendedName>
    <alternativeName>
        <fullName evidence="5">Queuosine biosynthesis protein QueD</fullName>
    </alternativeName>
</protein>
<evidence type="ECO:0000313" key="7">
    <source>
        <dbReference type="EMBL" id="GAA2255725.1"/>
    </source>
</evidence>
<comment type="caution">
    <text evidence="7">The sequence shown here is derived from an EMBL/GenBank/DDBJ whole genome shotgun (WGS) entry which is preliminary data.</text>
</comment>
<name>A0ABN3EF58_9ACTN</name>
<dbReference type="Gene3D" id="3.30.479.10">
    <property type="entry name" value="6-pyruvoyl tetrahydropterin synthase/QueD"/>
    <property type="match status" value="1"/>
</dbReference>